<dbReference type="InterPro" id="IPR011115">
    <property type="entry name" value="SecA_DEAD"/>
</dbReference>
<dbReference type="InterPro" id="IPR000185">
    <property type="entry name" value="SecA"/>
</dbReference>
<feature type="region of interest" description="Disordered" evidence="1">
    <location>
        <begin position="776"/>
        <end position="795"/>
    </location>
</feature>
<organism evidence="3 4">
    <name type="scientific">Prymnesium parvum</name>
    <name type="common">Toxic golden alga</name>
    <dbReference type="NCBI Taxonomy" id="97485"/>
    <lineage>
        <taxon>Eukaryota</taxon>
        <taxon>Haptista</taxon>
        <taxon>Haptophyta</taxon>
        <taxon>Prymnesiophyceae</taxon>
        <taxon>Prymnesiales</taxon>
        <taxon>Prymnesiaceae</taxon>
        <taxon>Prymnesium</taxon>
    </lineage>
</organism>
<keyword evidence="4" id="KW-1185">Reference proteome</keyword>
<dbReference type="SUPFAM" id="SSF52540">
    <property type="entry name" value="P-loop containing nucleoside triphosphate hydrolases"/>
    <property type="match status" value="1"/>
</dbReference>
<feature type="domain" description="SecA DEAD-like N-terminal" evidence="2">
    <location>
        <begin position="1968"/>
        <end position="2030"/>
    </location>
</feature>
<gene>
    <name evidence="3" type="ORF">AB1Y20_018383</name>
</gene>
<dbReference type="InterPro" id="IPR027417">
    <property type="entry name" value="P-loop_NTPase"/>
</dbReference>
<dbReference type="GO" id="GO:0005524">
    <property type="term" value="F:ATP binding"/>
    <property type="evidence" value="ECO:0007669"/>
    <property type="project" value="InterPro"/>
</dbReference>
<dbReference type="GO" id="GO:0006605">
    <property type="term" value="P:protein targeting"/>
    <property type="evidence" value="ECO:0007669"/>
    <property type="project" value="InterPro"/>
</dbReference>
<dbReference type="EMBL" id="JBGBPQ010000006">
    <property type="protein sequence ID" value="KAL1523443.1"/>
    <property type="molecule type" value="Genomic_DNA"/>
</dbReference>
<dbReference type="PANTHER" id="PTHR30612">
    <property type="entry name" value="SECA INNER MEMBRANE COMPONENT OF SEC PROTEIN SECRETION SYSTEM"/>
    <property type="match status" value="1"/>
</dbReference>
<name>A0AB34JNJ0_PRYPA</name>
<dbReference type="GO" id="GO:0016020">
    <property type="term" value="C:membrane"/>
    <property type="evidence" value="ECO:0007669"/>
    <property type="project" value="InterPro"/>
</dbReference>
<dbReference type="PANTHER" id="PTHR30612:SF0">
    <property type="entry name" value="CHLOROPLAST PROTEIN-TRANSPORTING ATPASE"/>
    <property type="match status" value="1"/>
</dbReference>
<accession>A0AB34JNJ0</accession>
<dbReference type="GO" id="GO:0017038">
    <property type="term" value="P:protein import"/>
    <property type="evidence" value="ECO:0007669"/>
    <property type="project" value="InterPro"/>
</dbReference>
<protein>
    <recommendedName>
        <fullName evidence="2">SecA DEAD-like N-terminal domain-containing protein</fullName>
    </recommendedName>
</protein>
<evidence type="ECO:0000313" key="4">
    <source>
        <dbReference type="Proteomes" id="UP001515480"/>
    </source>
</evidence>
<evidence type="ECO:0000259" key="2">
    <source>
        <dbReference type="Pfam" id="PF07517"/>
    </source>
</evidence>
<evidence type="ECO:0000313" key="3">
    <source>
        <dbReference type="EMBL" id="KAL1523443.1"/>
    </source>
</evidence>
<sequence>MRFPPRWLALPVRQWICFDTLTHDLTWSTGPNEPLNGSLRTGRKAVQPQPLPNRPYVLSIEGTASIDRPNARDTGISSLLLDLASLRSKQLTLDFLQAHMCYVAPVSVKLADVFQWRSDSQEPEAMCDWLEWRVLNAKQQMGWRDSWAVIALSSSTTGSDEKQWRLALYTTLQACGTTRRRREPFMIPPPASPSDVIACAQDPVPHTSLIIDSFTEVSTWRGFRRTILVRRSTALKGSESHVILRTPDDPRHHTWTQALFHAKLHSPSETGVTQAEALPLASYPLIKRQLQFLCSQPDATQQLKAIGARALAGTSSLASRLIDELTAVFVRLVGPIPGWWSSRQLDGVGEAAEEAEVEEGRLEDDVRLRRYTEMWCRFILIVEPSVADENAATLAARSWADSGAVRAVDVVRAILLAVDLREAVCLRFRRLERLQRAALLVELVEAMLTWLSPATDEFKHSLLTYLGHPNTVGSPVTNEHISRFVRNLQKASEQRSLSDFCELRLLLHPELSSVQQLRALRHASLRDRHELREVIAAVRKVPRHFRNLGRIRLSLSPFESRTEVIDGVPWAPLRLRHSDEAVQLRLQLQLMRVLRELGVYDTDDVFRAVADEAVRDHTTLVALFFRELCQEEVPLFLSGDRVRIVGSELVHVLEEVAVPLLDAAGAPYDPSRACSAGEVSSLAARSVSRGAGLFSSSSVESIAAEGGTELALDGVDEEVGAMVHLPNGLRFVNIASKHKSKPTKKAVDRDAALLRTLLALVIDARAALEDKLRARDFHGARPPPEPSGGAVGGSPDVADSSCVAMTLSGEGFEDEAEALEQDNYGGLDECLFRCLESVLLVVAAATSAKSKGHAALRGGHFRLFAGRVMSDLVAAFTDPLRLTAFTLFIKHCQLNLPGLGVSAVDQADQAQGSSGSTETMVAGMLRLVLALMHEQTLAEFWAMLQPNYDSHDAEEEFVLKRNRLLRSKFCECLIDPGPNSRFPGVHSIFADVLRGDELKPDLLMSSSFWTFNGMRLWCKPVDRASFSKVVRAALADTDDPVPFELFIDQMYQVALNRREVHNQEPTSTHFKDPYPTSVVLRCCLLAILERLDEEVDPIREPNNFACLETLLIVMHAKNLFTDEVIAELAGSGCVRVLVRFVTDFVALELQKIAQTLSSPRSSMRNCVGSARLSFPSLTEEHPSATSNFAMAGASSSFRPSLSESPEDAESRLRLESTASGIPVDAPSCRSDEAALERVHAERQPLAPEARGPPSPETFAASVMSAFTPSTGPAIRPMKDVEVTIMCIANLTTKLLDEDLLQAFNGIAPILFDKFLAPHSQLYNKVCSRFFHPLLRGMIVDHELIADEDFWQEDILYIFSRLPGSKADIDKNGGVVDPLAEREYYDRVGKAIRRSNHNMIVLLKLLKELRASTARLPPNSFPLNSVRAILRALLDYIGPLTATQSGSLPEPSGQPLSVRVQVPPSSYVCIETILAICQHHGLLDPATQESDTSLLVLLVHSPWSEEVLSNYGYYFRSVLEYNAPFFESKLPPPAASAKSRSPEALQESATVAIILALLGLAMQQAKFLEAFKQIVPTVFQHYLKTGTPMRMKAIHMLLKEGMYFRVHDKFKSAIEQDEDLMTKPFFWTEHVLKLFSPESVDRVYPTLNSEATVYYDVVKLCLRLLEVRGSLISTDGKPSASTTERSYSLRLNPQRTLTRQPTETRTRPRGYTATFIAQNASMVKQSSEVLDTFENDQKTWQFFASVFAYVTKRSEDLSAFDGFELNHLSELAKSGRETLDKVGDLEKARKAMTKLFETYLETEPPSKWKELFREAAKMAFNVKYMFREEVSIARDRFKENVQLTPGSGGAMFRKLSELAFAEYGDGGLIDQEVLANSNFLTDPQELLDVVKGSLNQSSPKMRLIRQITLAWMEVKVEDGFPPLTPHHTQVLIMLMFATFFEAKLGWPANKSKEIIPPLEDGSPRFKALIGQMATGEGKSIVIAMLAIFTVKYFNRKVHILENNEGLLLRDHATYAPLYKKFGISSSRSVDNKSEICYCLKKGNQAHFARRLQEGTLDLSSTVLIVDEVDDLVVNEKPTANYVKEDRLQTPDLVKALAAAREKRHMPAGIDRKIWIQATNWVLEGEEKRINIDYAKSEKNGKPTYVELIDGKAPKVPQTHGWLIYLMYRDFSTPPKKFTPYLTMCTPYMYNKYECIFGLTGSVGGQAERDYIEKTFNAVPYQVPLFLTTCRGSGKTPARNKGVVVEASHDAMIRKVCELTLQHYRKVPVLIITQGKLNDELDMVRDALSRRIENERMRSGLDFDQTSLMTLTERDADGKLLDWNWKTVIEDTTKRTGTGDAAHFHITVTDIFGGRGHDFNCNDEYANSNGGMLVIATSIPDTREWIQWKGRTARQDRPGQFYVVLPADGEMFAKHPSLLAELMSKSDDEKIEHILQLQDQGINDTLSHYEKEQARGAWLNELCDKYFSSHQRASSEWPSSQHQSSDIKLRDLLSSNFSTGEQIRSKASELLQLQLDGPPAQWEFAPTTKFGLQDGRQPMAITFLVDRTYDTFLKTVVNAVQNVYEEHIEEEDMVGYWGLGTGWIFEMTRKEEKSAELLTQIKDSAVRQGKSLLYSDAEKVLNALTKVDQSYSKWLIILSDLVDLENKNEADSTAVVTKKLIPQIKGISGFNLVIIDASRIGRWKPEHPMWPTWEKNSKELTDAAQSTSGSRGFNISADNPDAISEAFERVAALMQSGGVADET</sequence>
<comment type="caution">
    <text evidence="3">The sequence shown here is derived from an EMBL/GenBank/DDBJ whole genome shotgun (WGS) entry which is preliminary data.</text>
</comment>
<dbReference type="GO" id="GO:0006886">
    <property type="term" value="P:intracellular protein transport"/>
    <property type="evidence" value="ECO:0007669"/>
    <property type="project" value="InterPro"/>
</dbReference>
<dbReference type="Proteomes" id="UP001515480">
    <property type="component" value="Unassembled WGS sequence"/>
</dbReference>
<dbReference type="Pfam" id="PF07517">
    <property type="entry name" value="SecA_DEAD"/>
    <property type="match status" value="1"/>
</dbReference>
<feature type="region of interest" description="Disordered" evidence="1">
    <location>
        <begin position="1234"/>
        <end position="1254"/>
    </location>
</feature>
<evidence type="ECO:0000256" key="1">
    <source>
        <dbReference type="SAM" id="MobiDB-lite"/>
    </source>
</evidence>
<proteinExistence type="predicted"/>
<reference evidence="3 4" key="1">
    <citation type="journal article" date="2024" name="Science">
        <title>Giant polyketide synthase enzymes in the biosynthesis of giant marine polyether toxins.</title>
        <authorList>
            <person name="Fallon T.R."/>
            <person name="Shende V.V."/>
            <person name="Wierzbicki I.H."/>
            <person name="Pendleton A.L."/>
            <person name="Watervoot N.F."/>
            <person name="Auber R.P."/>
            <person name="Gonzalez D.J."/>
            <person name="Wisecaver J.H."/>
            <person name="Moore B.S."/>
        </authorList>
    </citation>
    <scope>NUCLEOTIDE SEQUENCE [LARGE SCALE GENOMIC DNA]</scope>
    <source>
        <strain evidence="3 4">12B1</strain>
    </source>
</reference>
<dbReference type="Gene3D" id="3.40.50.300">
    <property type="entry name" value="P-loop containing nucleotide triphosphate hydrolases"/>
    <property type="match status" value="2"/>
</dbReference>